<evidence type="ECO:0000313" key="1">
    <source>
        <dbReference type="EMBL" id="KAF9782385.1"/>
    </source>
</evidence>
<gene>
    <name evidence="1" type="ORF">BJ322DRAFT_1075915</name>
</gene>
<dbReference type="EMBL" id="WIUZ02000012">
    <property type="protein sequence ID" value="KAF9782385.1"/>
    <property type="molecule type" value="Genomic_DNA"/>
</dbReference>
<proteinExistence type="predicted"/>
<reference evidence="1" key="2">
    <citation type="submission" date="2020-11" db="EMBL/GenBank/DDBJ databases">
        <authorList>
            <consortium name="DOE Joint Genome Institute"/>
            <person name="Kuo A."/>
            <person name="Miyauchi S."/>
            <person name="Kiss E."/>
            <person name="Drula E."/>
            <person name="Kohler A."/>
            <person name="Sanchez-Garcia M."/>
            <person name="Andreopoulos B."/>
            <person name="Barry K.W."/>
            <person name="Bonito G."/>
            <person name="Buee M."/>
            <person name="Carver A."/>
            <person name="Chen C."/>
            <person name="Cichocki N."/>
            <person name="Clum A."/>
            <person name="Culley D."/>
            <person name="Crous P.W."/>
            <person name="Fauchery L."/>
            <person name="Girlanda M."/>
            <person name="Hayes R."/>
            <person name="Keri Z."/>
            <person name="Labutti K."/>
            <person name="Lipzen A."/>
            <person name="Lombard V."/>
            <person name="Magnuson J."/>
            <person name="Maillard F."/>
            <person name="Morin E."/>
            <person name="Murat C."/>
            <person name="Nolan M."/>
            <person name="Ohm R."/>
            <person name="Pangilinan J."/>
            <person name="Pereira M."/>
            <person name="Perotto S."/>
            <person name="Peter M."/>
            <person name="Riley R."/>
            <person name="Sitrit Y."/>
            <person name="Stielow B."/>
            <person name="Szollosi G."/>
            <person name="Zifcakova L."/>
            <person name="Stursova M."/>
            <person name="Spatafora J.W."/>
            <person name="Tedersoo L."/>
            <person name="Vaario L.-M."/>
            <person name="Yamada A."/>
            <person name="Yan M."/>
            <person name="Wang P."/>
            <person name="Xu J."/>
            <person name="Bruns T."/>
            <person name="Baldrian P."/>
            <person name="Vilgalys R."/>
            <person name="Henrissat B."/>
            <person name="Grigoriev I.V."/>
            <person name="Hibbett D."/>
            <person name="Nagy L.G."/>
            <person name="Martin F.M."/>
        </authorList>
    </citation>
    <scope>NUCLEOTIDE SEQUENCE</scope>
    <source>
        <strain evidence="1">UH-Tt-Lm1</strain>
    </source>
</reference>
<comment type="caution">
    <text evidence="1">The sequence shown here is derived from an EMBL/GenBank/DDBJ whole genome shotgun (WGS) entry which is preliminary data.</text>
</comment>
<evidence type="ECO:0000313" key="2">
    <source>
        <dbReference type="Proteomes" id="UP000736335"/>
    </source>
</evidence>
<sequence length="271" mass="31023">MRAPKSTEEFMQVVRTADLADLKSQREIFSYWDKHFDKSQPAVVDMLCYAVNGILCPTFIIEQTEDLLDLLAQLEAVRRHVVNTCHHVLRLNKSYKNDARARKVDGFALLPDDEERTLESVSSWARQQEARKTYVSLVTWSCLNYVQDLLAKGRLSDAEKMLSDWYGDDPRGSLPPRPFYVDWDEKDRRVVADRREDVALLISDARAWEKRHGRMEYTQYVGHLRKDLGIDVSHFHKNIGAMADGYLKGVADADSRLRAVLNLTFGASGSG</sequence>
<keyword evidence="2" id="KW-1185">Reference proteome</keyword>
<protein>
    <submittedName>
        <fullName evidence="1">Uncharacterized protein</fullName>
    </submittedName>
</protein>
<name>A0A9P6L4W4_9AGAM</name>
<dbReference type="AlphaFoldDB" id="A0A9P6L4W4"/>
<dbReference type="OrthoDB" id="3244206at2759"/>
<dbReference type="Proteomes" id="UP000736335">
    <property type="component" value="Unassembled WGS sequence"/>
</dbReference>
<accession>A0A9P6L4W4</accession>
<organism evidence="1 2">
    <name type="scientific">Thelephora terrestris</name>
    <dbReference type="NCBI Taxonomy" id="56493"/>
    <lineage>
        <taxon>Eukaryota</taxon>
        <taxon>Fungi</taxon>
        <taxon>Dikarya</taxon>
        <taxon>Basidiomycota</taxon>
        <taxon>Agaricomycotina</taxon>
        <taxon>Agaricomycetes</taxon>
        <taxon>Thelephorales</taxon>
        <taxon>Thelephoraceae</taxon>
        <taxon>Thelephora</taxon>
    </lineage>
</organism>
<reference evidence="1" key="1">
    <citation type="journal article" date="2020" name="Nat. Commun.">
        <title>Large-scale genome sequencing of mycorrhizal fungi provides insights into the early evolution of symbiotic traits.</title>
        <authorList>
            <person name="Miyauchi S."/>
            <person name="Kiss E."/>
            <person name="Kuo A."/>
            <person name="Drula E."/>
            <person name="Kohler A."/>
            <person name="Sanchez-Garcia M."/>
            <person name="Morin E."/>
            <person name="Andreopoulos B."/>
            <person name="Barry K.W."/>
            <person name="Bonito G."/>
            <person name="Buee M."/>
            <person name="Carver A."/>
            <person name="Chen C."/>
            <person name="Cichocki N."/>
            <person name="Clum A."/>
            <person name="Culley D."/>
            <person name="Crous P.W."/>
            <person name="Fauchery L."/>
            <person name="Girlanda M."/>
            <person name="Hayes R.D."/>
            <person name="Keri Z."/>
            <person name="LaButti K."/>
            <person name="Lipzen A."/>
            <person name="Lombard V."/>
            <person name="Magnuson J."/>
            <person name="Maillard F."/>
            <person name="Murat C."/>
            <person name="Nolan M."/>
            <person name="Ohm R.A."/>
            <person name="Pangilinan J."/>
            <person name="Pereira M.F."/>
            <person name="Perotto S."/>
            <person name="Peter M."/>
            <person name="Pfister S."/>
            <person name="Riley R."/>
            <person name="Sitrit Y."/>
            <person name="Stielow J.B."/>
            <person name="Szollosi G."/>
            <person name="Zifcakova L."/>
            <person name="Stursova M."/>
            <person name="Spatafora J.W."/>
            <person name="Tedersoo L."/>
            <person name="Vaario L.M."/>
            <person name="Yamada A."/>
            <person name="Yan M."/>
            <person name="Wang P."/>
            <person name="Xu J."/>
            <person name="Bruns T."/>
            <person name="Baldrian P."/>
            <person name="Vilgalys R."/>
            <person name="Dunand C."/>
            <person name="Henrissat B."/>
            <person name="Grigoriev I.V."/>
            <person name="Hibbett D."/>
            <person name="Nagy L.G."/>
            <person name="Martin F.M."/>
        </authorList>
    </citation>
    <scope>NUCLEOTIDE SEQUENCE</scope>
    <source>
        <strain evidence="1">UH-Tt-Lm1</strain>
    </source>
</reference>